<protein>
    <submittedName>
        <fullName evidence="2">Uncharacterized protein</fullName>
    </submittedName>
</protein>
<sequence length="135" mass="14791">MNRRPQIGRDPSLSWLMSGPSTPLLIPINEIEALRSSPCPVHGYDPCRPRMPPLPSPTLAWEDADLPLGPRPFRHTLVAIGEHLDPHRASALVQDLEHQGEGSGTLLPMWGRSTLPTKPLPAGGADISPEQQQHR</sequence>
<evidence type="ECO:0000256" key="1">
    <source>
        <dbReference type="SAM" id="MobiDB-lite"/>
    </source>
</evidence>
<reference evidence="2" key="1">
    <citation type="journal article" date="2021" name="bioRxiv">
        <title>Whole Genome Assembly and Annotation of Northern Wild Rice, Zizania palustris L., Supports a Whole Genome Duplication in the Zizania Genus.</title>
        <authorList>
            <person name="Haas M."/>
            <person name="Kono T."/>
            <person name="Macchietto M."/>
            <person name="Millas R."/>
            <person name="McGilp L."/>
            <person name="Shao M."/>
            <person name="Duquette J."/>
            <person name="Hirsch C.N."/>
            <person name="Kimball J."/>
        </authorList>
    </citation>
    <scope>NUCLEOTIDE SEQUENCE</scope>
    <source>
        <tissue evidence="2">Fresh leaf tissue</tissue>
    </source>
</reference>
<dbReference type="EMBL" id="JAAALK010000284">
    <property type="protein sequence ID" value="KAG8068983.1"/>
    <property type="molecule type" value="Genomic_DNA"/>
</dbReference>
<keyword evidence="3" id="KW-1185">Reference proteome</keyword>
<proteinExistence type="predicted"/>
<evidence type="ECO:0000313" key="2">
    <source>
        <dbReference type="EMBL" id="KAG8068983.1"/>
    </source>
</evidence>
<evidence type="ECO:0000313" key="3">
    <source>
        <dbReference type="Proteomes" id="UP000729402"/>
    </source>
</evidence>
<reference evidence="2" key="2">
    <citation type="submission" date="2021-02" db="EMBL/GenBank/DDBJ databases">
        <authorList>
            <person name="Kimball J.A."/>
            <person name="Haas M.W."/>
            <person name="Macchietto M."/>
            <person name="Kono T."/>
            <person name="Duquette J."/>
            <person name="Shao M."/>
        </authorList>
    </citation>
    <scope>NUCLEOTIDE SEQUENCE</scope>
    <source>
        <tissue evidence="2">Fresh leaf tissue</tissue>
    </source>
</reference>
<organism evidence="2 3">
    <name type="scientific">Zizania palustris</name>
    <name type="common">Northern wild rice</name>
    <dbReference type="NCBI Taxonomy" id="103762"/>
    <lineage>
        <taxon>Eukaryota</taxon>
        <taxon>Viridiplantae</taxon>
        <taxon>Streptophyta</taxon>
        <taxon>Embryophyta</taxon>
        <taxon>Tracheophyta</taxon>
        <taxon>Spermatophyta</taxon>
        <taxon>Magnoliopsida</taxon>
        <taxon>Liliopsida</taxon>
        <taxon>Poales</taxon>
        <taxon>Poaceae</taxon>
        <taxon>BOP clade</taxon>
        <taxon>Oryzoideae</taxon>
        <taxon>Oryzeae</taxon>
        <taxon>Zizaniinae</taxon>
        <taxon>Zizania</taxon>
    </lineage>
</organism>
<accession>A0A8J5SC77</accession>
<feature type="region of interest" description="Disordered" evidence="1">
    <location>
        <begin position="99"/>
        <end position="135"/>
    </location>
</feature>
<name>A0A8J5SC77_ZIZPA</name>
<dbReference type="Proteomes" id="UP000729402">
    <property type="component" value="Unassembled WGS sequence"/>
</dbReference>
<comment type="caution">
    <text evidence="2">The sequence shown here is derived from an EMBL/GenBank/DDBJ whole genome shotgun (WGS) entry which is preliminary data.</text>
</comment>
<dbReference type="AlphaFoldDB" id="A0A8J5SC77"/>
<gene>
    <name evidence="2" type="ORF">GUJ93_ZPchr0005g14501</name>
</gene>